<dbReference type="KEGG" id="vg:26673050"/>
<dbReference type="Pfam" id="PF02511">
    <property type="entry name" value="Thy1"/>
    <property type="match status" value="1"/>
</dbReference>
<dbReference type="Proteomes" id="UP000204596">
    <property type="component" value="Segment"/>
</dbReference>
<dbReference type="NCBIfam" id="TIGR02170">
    <property type="entry name" value="thyX"/>
    <property type="match status" value="1"/>
</dbReference>
<dbReference type="GO" id="GO:0070402">
    <property type="term" value="F:NADPH binding"/>
    <property type="evidence" value="ECO:0007669"/>
    <property type="project" value="TreeGrafter"/>
</dbReference>
<dbReference type="EMBL" id="KJ183191">
    <property type="protein sequence ID" value="AIA83144.1"/>
    <property type="molecule type" value="Genomic_DNA"/>
</dbReference>
<dbReference type="GO" id="GO:0050797">
    <property type="term" value="F:thymidylate synthase (FAD) activity"/>
    <property type="evidence" value="ECO:0007669"/>
    <property type="project" value="InterPro"/>
</dbReference>
<dbReference type="GO" id="GO:0050660">
    <property type="term" value="F:flavin adenine dinucleotide binding"/>
    <property type="evidence" value="ECO:0007669"/>
    <property type="project" value="InterPro"/>
</dbReference>
<reference evidence="1 2" key="1">
    <citation type="submission" date="2014-01" db="EMBL/GenBank/DDBJ databases">
        <title>Sulfur oxidation genes in diverse deep-sea viruses.</title>
        <authorList>
            <person name="Anantharaman K."/>
            <person name="Duhaime M.B."/>
            <person name="Breier J.A."/>
            <person name="Toner B.M."/>
            <person name="Dick G.J."/>
        </authorList>
    </citation>
    <scope>NUCLEOTIDE SEQUENCE [LARGE SCALE GENOMIC DNA]</scope>
    <source>
        <strain evidence="1 2">Abe</strain>
    </source>
</reference>
<protein>
    <submittedName>
        <fullName evidence="1">Thymidylate synthase ThyX</fullName>
    </submittedName>
</protein>
<proteinExistence type="predicted"/>
<dbReference type="PANTHER" id="PTHR34934:SF1">
    <property type="entry name" value="FLAVIN-DEPENDENT THYMIDYLATE SYNTHASE"/>
    <property type="match status" value="1"/>
</dbReference>
<dbReference type="SUPFAM" id="SSF69796">
    <property type="entry name" value="Thymidylate synthase-complementing protein Thy1"/>
    <property type="match status" value="1"/>
</dbReference>
<dbReference type="PROSITE" id="PS51331">
    <property type="entry name" value="THYX"/>
    <property type="match status" value="1"/>
</dbReference>
<name>A0A060BKW6_9CAUD</name>
<dbReference type="GeneID" id="26673050"/>
<dbReference type="GO" id="GO:0006231">
    <property type="term" value="P:dTMP biosynthetic process"/>
    <property type="evidence" value="ECO:0007669"/>
    <property type="project" value="InterPro"/>
</dbReference>
<evidence type="ECO:0000313" key="1">
    <source>
        <dbReference type="EMBL" id="AIA83144.1"/>
    </source>
</evidence>
<dbReference type="InterPro" id="IPR036098">
    <property type="entry name" value="Thymidylate_synthase_ThyX_sf"/>
</dbReference>
<keyword evidence="2" id="KW-1185">Reference proteome</keyword>
<dbReference type="RefSeq" id="YP_009042160.1">
    <property type="nucleotide sequence ID" value="NC_024329.1"/>
</dbReference>
<dbReference type="InterPro" id="IPR003669">
    <property type="entry name" value="Thymidylate_synthase_ThyX"/>
</dbReference>
<accession>A0A060BKW6</accession>
<dbReference type="CDD" id="cd20175">
    <property type="entry name" value="ThyX"/>
    <property type="match status" value="1"/>
</dbReference>
<dbReference type="PANTHER" id="PTHR34934">
    <property type="entry name" value="FLAVIN-DEPENDENT THYMIDYLATE SYNTHASE"/>
    <property type="match status" value="1"/>
</dbReference>
<sequence>MKVELIDHMGSDLTVANSARVSFNKQKKEFEDKDKGLLKYLAEHNHWTPFAHPQITLRVKAPISIRTQCFKHKIGFTENEISRRYVSDNPQFFKPTWREAPVDGAKQGSGDIIKNPKYLDLDYDDFCFKSKELYQSLLDSGVAPEQARFVLPQGMMTEWYWTGSLSAFARFYKQRTHKGAQSEIRELADMIGSTIAPLFPVSWEVLT</sequence>
<dbReference type="GO" id="GO:0004799">
    <property type="term" value="F:thymidylate synthase activity"/>
    <property type="evidence" value="ECO:0007669"/>
    <property type="project" value="TreeGrafter"/>
</dbReference>
<organism evidence="1 2">
    <name type="scientific">Podophage Lau218</name>
    <dbReference type="NCBI Taxonomy" id="2784187"/>
    <lineage>
        <taxon>Viruses</taxon>
        <taxon>Duplodnaviria</taxon>
        <taxon>Heunggongvirae</taxon>
        <taxon>Uroviricota</taxon>
        <taxon>Caudoviricetes</taxon>
        <taxon>Autographivirales</taxon>
        <taxon>Lauvirus</taxon>
        <taxon>Lauvirus lau218</taxon>
    </lineage>
</organism>
<evidence type="ECO:0000313" key="2">
    <source>
        <dbReference type="Proteomes" id="UP000204596"/>
    </source>
</evidence>
<dbReference type="Gene3D" id="3.30.1360.170">
    <property type="match status" value="1"/>
</dbReference>